<dbReference type="Proteomes" id="UP000539985">
    <property type="component" value="Unassembled WGS sequence"/>
</dbReference>
<dbReference type="RefSeq" id="WP_177097843.1">
    <property type="nucleotide sequence ID" value="NZ_JACAQB010000006.1"/>
</dbReference>
<protein>
    <submittedName>
        <fullName evidence="2">Uncharacterized protein</fullName>
    </submittedName>
</protein>
<dbReference type="EMBL" id="JACAQB010000006">
    <property type="protein sequence ID" value="NWB96506.1"/>
    <property type="molecule type" value="Genomic_DNA"/>
</dbReference>
<reference evidence="2 3" key="1">
    <citation type="submission" date="2020-04" db="EMBL/GenBank/DDBJ databases">
        <title>Molecular characterization of pseudomonads from Agaricus bisporus reveal novel blotch 2 pathogens in Western Europe.</title>
        <authorList>
            <person name="Taparia T."/>
            <person name="Krijger M."/>
            <person name="Haynes E."/>
            <person name="Elpinstone J.G."/>
            <person name="Noble R."/>
            <person name="Van Der Wolf J."/>
        </authorList>
    </citation>
    <scope>NUCLEOTIDE SEQUENCE [LARGE SCALE GENOMIC DNA]</scope>
    <source>
        <strain evidence="2 3">H7001</strain>
    </source>
</reference>
<organism evidence="2 3">
    <name type="scientific">Pseudomonas gingeri</name>
    <dbReference type="NCBI Taxonomy" id="117681"/>
    <lineage>
        <taxon>Bacteria</taxon>
        <taxon>Pseudomonadati</taxon>
        <taxon>Pseudomonadota</taxon>
        <taxon>Gammaproteobacteria</taxon>
        <taxon>Pseudomonadales</taxon>
        <taxon>Pseudomonadaceae</taxon>
        <taxon>Pseudomonas</taxon>
    </lineage>
</organism>
<proteinExistence type="predicted"/>
<name>A0A7Y7XB63_9PSED</name>
<gene>
    <name evidence="2" type="ORF">HX882_11440</name>
</gene>
<comment type="caution">
    <text evidence="2">The sequence shown here is derived from an EMBL/GenBank/DDBJ whole genome shotgun (WGS) entry which is preliminary data.</text>
</comment>
<evidence type="ECO:0000313" key="2">
    <source>
        <dbReference type="EMBL" id="NWB96506.1"/>
    </source>
</evidence>
<sequence>MHRERTPQATGGYQAISRGQLQPGGNGYDKTPISRGFVVSAERPG</sequence>
<accession>A0A7Y7XB63</accession>
<dbReference type="AlphaFoldDB" id="A0A7Y7XB63"/>
<feature type="region of interest" description="Disordered" evidence="1">
    <location>
        <begin position="1"/>
        <end position="45"/>
    </location>
</feature>
<evidence type="ECO:0000256" key="1">
    <source>
        <dbReference type="SAM" id="MobiDB-lite"/>
    </source>
</evidence>
<evidence type="ECO:0000313" key="3">
    <source>
        <dbReference type="Proteomes" id="UP000539985"/>
    </source>
</evidence>